<proteinExistence type="predicted"/>
<reference evidence="2" key="1">
    <citation type="journal article" date="2019" name="Int. J. Syst. Evol. Microbiol.">
        <title>The Global Catalogue of Microorganisms (GCM) 10K type strain sequencing project: providing services to taxonomists for standard genome sequencing and annotation.</title>
        <authorList>
            <consortium name="The Broad Institute Genomics Platform"/>
            <consortium name="The Broad Institute Genome Sequencing Center for Infectious Disease"/>
            <person name="Wu L."/>
            <person name="Ma J."/>
        </authorList>
    </citation>
    <scope>NUCLEOTIDE SEQUENCE [LARGE SCALE GENOMIC DNA]</scope>
    <source>
        <strain evidence="2">CGMCC 1.8859</strain>
    </source>
</reference>
<dbReference type="RefSeq" id="WP_188701754.1">
    <property type="nucleotide sequence ID" value="NZ_BMLX01000001.1"/>
</dbReference>
<evidence type="ECO:0000313" key="2">
    <source>
        <dbReference type="Proteomes" id="UP000637267"/>
    </source>
</evidence>
<dbReference type="NCBIfam" id="TIGR03359">
    <property type="entry name" value="VI_chp_6"/>
    <property type="match status" value="1"/>
</dbReference>
<protein>
    <submittedName>
        <fullName evidence="1">Type VI secretion protein ImpG</fullName>
    </submittedName>
</protein>
<name>A0ABQ2P4U5_9NEIS</name>
<dbReference type="PIRSF" id="PIRSF028304">
    <property type="entry name" value="UCP028304"/>
    <property type="match status" value="1"/>
</dbReference>
<dbReference type="PANTHER" id="PTHR35370">
    <property type="entry name" value="CYTOPLASMIC PROTEIN-RELATED-RELATED"/>
    <property type="match status" value="1"/>
</dbReference>
<evidence type="ECO:0000313" key="1">
    <source>
        <dbReference type="EMBL" id="GGP18194.1"/>
    </source>
</evidence>
<organism evidence="1 2">
    <name type="scientific">Silvimonas iriomotensis</name>
    <dbReference type="NCBI Taxonomy" id="449662"/>
    <lineage>
        <taxon>Bacteria</taxon>
        <taxon>Pseudomonadati</taxon>
        <taxon>Pseudomonadota</taxon>
        <taxon>Betaproteobacteria</taxon>
        <taxon>Neisseriales</taxon>
        <taxon>Chitinibacteraceae</taxon>
        <taxon>Silvimonas</taxon>
    </lineage>
</organism>
<dbReference type="Proteomes" id="UP000637267">
    <property type="component" value="Unassembled WGS sequence"/>
</dbReference>
<dbReference type="EMBL" id="BMLX01000001">
    <property type="protein sequence ID" value="GGP18194.1"/>
    <property type="molecule type" value="Genomic_DNA"/>
</dbReference>
<accession>A0ABQ2P4U5</accession>
<dbReference type="InterPro" id="IPR010272">
    <property type="entry name" value="T6SS_TssF"/>
</dbReference>
<sequence length="593" mass="67447">MDDTILKYYEAEMRYLREAGREFAQAHPDRAALLNLDRVGERDPFVERLFEGFAFLTGRLRQKLDDDLPELTEGLMSLLWPHYLRMIPSLTVVELTPQMQALQHSESVPPGLELRGTPVAPSQVRCLYRTTQAVPLLPLNLIEASPVIRNDGRSAIRLRFALEGQGKREQLDFSRIRLFINADAPVACALRLALTRQVHHIEARATGTTTDAAIQALSAGLRMEPAGFGADERLWPKADNAFGGYQRLLEYFTFREKFMFLDLCGLQITKVPGDADWLEIDIVLNQRYPADMPFSAEQIRLHCTPAINLFELEAEPIRVDHMEPEYRVIPMLREDAPIETWSVDAVQSFDHTDSSRHSYTPFTSFRHRGGMLRHDTPERYFHTRVRRGASGLHDTWLVLGGHAWQTQTRLPVETLSLRVTGTNGLLPRKALRESQILDMTVGYPCVARVRNITAPTLPVYPPTEDRFHWRVLSHLAPNYLSLMDAEVLRGTLALYDWTDDEMNRRRLQGIVAVAHRPLMRVEQGCVLRGVEITVTLDSQHFAGEGDVDLFGELLHRFLAAYADMNLFTQLVLLCQPNGKRLTWAPDTAPVVTL</sequence>
<dbReference type="Pfam" id="PF05947">
    <property type="entry name" value="T6SS_TssF"/>
    <property type="match status" value="1"/>
</dbReference>
<keyword evidence="2" id="KW-1185">Reference proteome</keyword>
<gene>
    <name evidence="1" type="ORF">GCM10010970_03650</name>
</gene>
<dbReference type="PANTHER" id="PTHR35370:SF4">
    <property type="entry name" value="TYPE VI SECRETION SYSTEM BASEPLATE SUBUNIT TSSF"/>
    <property type="match status" value="1"/>
</dbReference>
<comment type="caution">
    <text evidence="1">The sequence shown here is derived from an EMBL/GenBank/DDBJ whole genome shotgun (WGS) entry which is preliminary data.</text>
</comment>